<evidence type="ECO:0000256" key="5">
    <source>
        <dbReference type="PROSITE-ProRule" id="PRU00042"/>
    </source>
</evidence>
<comment type="caution">
    <text evidence="8">The sequence shown here is derived from an EMBL/GenBank/DDBJ whole genome shotgun (WGS) entry which is preliminary data.</text>
</comment>
<feature type="domain" description="C2H2-type" evidence="7">
    <location>
        <begin position="352"/>
        <end position="381"/>
    </location>
</feature>
<dbReference type="SMART" id="SM00355">
    <property type="entry name" value="ZnF_C2H2"/>
    <property type="match status" value="12"/>
</dbReference>
<dbReference type="GO" id="GO:0008270">
    <property type="term" value="F:zinc ion binding"/>
    <property type="evidence" value="ECO:0007669"/>
    <property type="project" value="UniProtKB-KW"/>
</dbReference>
<evidence type="ECO:0000313" key="8">
    <source>
        <dbReference type="EMBL" id="OXA64058.1"/>
    </source>
</evidence>
<evidence type="ECO:0000256" key="3">
    <source>
        <dbReference type="ARBA" id="ARBA00022771"/>
    </source>
</evidence>
<dbReference type="AlphaFoldDB" id="A0A226F3L0"/>
<keyword evidence="4" id="KW-0862">Zinc</keyword>
<proteinExistence type="predicted"/>
<feature type="domain" description="C2H2-type" evidence="7">
    <location>
        <begin position="296"/>
        <end position="323"/>
    </location>
</feature>
<name>A0A226F3L0_FOLCA</name>
<dbReference type="EMBL" id="LNIX01000001">
    <property type="protein sequence ID" value="OXA64058.1"/>
    <property type="molecule type" value="Genomic_DNA"/>
</dbReference>
<feature type="domain" description="C2H2-type" evidence="7">
    <location>
        <begin position="148"/>
        <end position="175"/>
    </location>
</feature>
<keyword evidence="2" id="KW-0677">Repeat</keyword>
<reference evidence="8 9" key="1">
    <citation type="submission" date="2015-12" db="EMBL/GenBank/DDBJ databases">
        <title>The genome of Folsomia candida.</title>
        <authorList>
            <person name="Faddeeva A."/>
            <person name="Derks M.F."/>
            <person name="Anvar Y."/>
            <person name="Smit S."/>
            <person name="Van Straalen N."/>
            <person name="Roelofs D."/>
        </authorList>
    </citation>
    <scope>NUCLEOTIDE SEQUENCE [LARGE SCALE GENOMIC DNA]</scope>
    <source>
        <strain evidence="8 9">VU population</strain>
        <tissue evidence="8">Whole body</tissue>
    </source>
</reference>
<keyword evidence="3 5" id="KW-0863">Zinc-finger</keyword>
<dbReference type="SUPFAM" id="SSF57667">
    <property type="entry name" value="beta-beta-alpha zinc fingers"/>
    <property type="match status" value="5"/>
</dbReference>
<sequence>MSQHHPLALSPSKCVNLSDSSSEDDDEIESSYSDFDTESENTSDSKKKRKWSGIRCKFCPRGVKSSYLPSRKALLAHKLKVHPKERIRALSECDICHALLANKKGLQNHKITVHSDITHSCEKCGKAFKTVYILRRHERSHTQSGKTYECKLCSKKFPRDDQLASHLISHSTTRSIQCNLCTQTFKRPSGLNTHVQRVHTGEKHFKCRKCGQDFDTKLKLDTHKKLVHIGVKNVQREFKCPICKKGFESKAYLQAHSKIHNEVKRFACDQCQFRCHTSTNLKLHKDSMHTDREKSWKCTVCGNGFKSKYQLRTHTVNHTKLKDMKCYFCGKKFSVRQAHDFHLLSHVKERPYICVEKGCEKTFGFASCLKNHLKMHSGVKPFSCQKCEGSWFQKGNYERHNCKSLQLKKIPCRQAGCEALFKNVKTSITHYKNFHA</sequence>
<evidence type="ECO:0000256" key="4">
    <source>
        <dbReference type="ARBA" id="ARBA00022833"/>
    </source>
</evidence>
<keyword evidence="1" id="KW-0479">Metal-binding</keyword>
<accession>A0A226F3L0</accession>
<feature type="domain" description="C2H2-type" evidence="7">
    <location>
        <begin position="266"/>
        <end position="294"/>
    </location>
</feature>
<dbReference type="PANTHER" id="PTHR24379">
    <property type="entry name" value="KRAB AND ZINC FINGER DOMAIN-CONTAINING"/>
    <property type="match status" value="1"/>
</dbReference>
<dbReference type="OMA" id="CDICHAL"/>
<keyword evidence="9" id="KW-1185">Reference proteome</keyword>
<dbReference type="PROSITE" id="PS50157">
    <property type="entry name" value="ZINC_FINGER_C2H2_2"/>
    <property type="match status" value="9"/>
</dbReference>
<protein>
    <recommendedName>
        <fullName evidence="7">C2H2-type domain-containing protein</fullName>
    </recommendedName>
</protein>
<feature type="domain" description="C2H2-type" evidence="7">
    <location>
        <begin position="324"/>
        <end position="351"/>
    </location>
</feature>
<evidence type="ECO:0000313" key="9">
    <source>
        <dbReference type="Proteomes" id="UP000198287"/>
    </source>
</evidence>
<dbReference type="PROSITE" id="PS00028">
    <property type="entry name" value="ZINC_FINGER_C2H2_1"/>
    <property type="match status" value="10"/>
</dbReference>
<evidence type="ECO:0000259" key="7">
    <source>
        <dbReference type="PROSITE" id="PS50157"/>
    </source>
</evidence>
<dbReference type="Proteomes" id="UP000198287">
    <property type="component" value="Unassembled WGS sequence"/>
</dbReference>
<dbReference type="PANTHER" id="PTHR24379:SF121">
    <property type="entry name" value="C2H2-TYPE DOMAIN-CONTAINING PROTEIN"/>
    <property type="match status" value="1"/>
</dbReference>
<dbReference type="OrthoDB" id="1095242at2759"/>
<dbReference type="Gene3D" id="3.30.160.60">
    <property type="entry name" value="Classic Zinc Finger"/>
    <property type="match status" value="7"/>
</dbReference>
<feature type="compositionally biased region" description="Acidic residues" evidence="6">
    <location>
        <begin position="21"/>
        <end position="41"/>
    </location>
</feature>
<gene>
    <name evidence="8" type="ORF">Fcan01_00908</name>
</gene>
<dbReference type="InterPro" id="IPR036236">
    <property type="entry name" value="Znf_C2H2_sf"/>
</dbReference>
<feature type="domain" description="C2H2-type" evidence="7">
    <location>
        <begin position="119"/>
        <end position="146"/>
    </location>
</feature>
<feature type="domain" description="C2H2-type" evidence="7">
    <location>
        <begin position="238"/>
        <end position="265"/>
    </location>
</feature>
<dbReference type="InterPro" id="IPR013087">
    <property type="entry name" value="Znf_C2H2_type"/>
</dbReference>
<dbReference type="Pfam" id="PF00096">
    <property type="entry name" value="zf-C2H2"/>
    <property type="match status" value="3"/>
</dbReference>
<feature type="domain" description="C2H2-type" evidence="7">
    <location>
        <begin position="205"/>
        <end position="233"/>
    </location>
</feature>
<organism evidence="8 9">
    <name type="scientific">Folsomia candida</name>
    <name type="common">Springtail</name>
    <dbReference type="NCBI Taxonomy" id="158441"/>
    <lineage>
        <taxon>Eukaryota</taxon>
        <taxon>Metazoa</taxon>
        <taxon>Ecdysozoa</taxon>
        <taxon>Arthropoda</taxon>
        <taxon>Hexapoda</taxon>
        <taxon>Collembola</taxon>
        <taxon>Entomobryomorpha</taxon>
        <taxon>Isotomoidea</taxon>
        <taxon>Isotomidae</taxon>
        <taxon>Proisotominae</taxon>
        <taxon>Folsomia</taxon>
    </lineage>
</organism>
<dbReference type="Pfam" id="PF13912">
    <property type="entry name" value="zf-C2H2_6"/>
    <property type="match status" value="2"/>
</dbReference>
<feature type="domain" description="C2H2-type" evidence="7">
    <location>
        <begin position="176"/>
        <end position="204"/>
    </location>
</feature>
<evidence type="ECO:0000256" key="6">
    <source>
        <dbReference type="SAM" id="MobiDB-lite"/>
    </source>
</evidence>
<evidence type="ECO:0000256" key="2">
    <source>
        <dbReference type="ARBA" id="ARBA00022737"/>
    </source>
</evidence>
<feature type="region of interest" description="Disordered" evidence="6">
    <location>
        <begin position="1"/>
        <end position="44"/>
    </location>
</feature>
<evidence type="ECO:0000256" key="1">
    <source>
        <dbReference type="ARBA" id="ARBA00022723"/>
    </source>
</evidence>